<evidence type="ECO:0000256" key="1">
    <source>
        <dbReference type="SAM" id="Phobius"/>
    </source>
</evidence>
<feature type="transmembrane region" description="Helical" evidence="1">
    <location>
        <begin position="60"/>
        <end position="79"/>
    </location>
</feature>
<evidence type="ECO:0000313" key="2">
    <source>
        <dbReference type="EMBL" id="APZ05128.1"/>
    </source>
</evidence>
<dbReference type="KEGG" id="kco:BWI95_08695"/>
<accession>A0A807LGM2</accession>
<proteinExistence type="predicted"/>
<dbReference type="RefSeq" id="WP_076769341.1">
    <property type="nucleotide sequence ID" value="NZ_CP019445.1"/>
</dbReference>
<dbReference type="AlphaFoldDB" id="A0A807LGM2"/>
<keyword evidence="1" id="KW-0812">Transmembrane</keyword>
<dbReference type="Proteomes" id="UP000187148">
    <property type="component" value="Chromosome"/>
</dbReference>
<keyword evidence="1" id="KW-1133">Transmembrane helix</keyword>
<dbReference type="EMBL" id="CP019445">
    <property type="protein sequence ID" value="APZ05128.1"/>
    <property type="molecule type" value="Genomic_DNA"/>
</dbReference>
<keyword evidence="3" id="KW-1185">Reference proteome</keyword>
<protein>
    <submittedName>
        <fullName evidence="2">Uncharacterized protein</fullName>
    </submittedName>
</protein>
<organism evidence="2 3">
    <name type="scientific">Kosakonia cowanii JCM 10956 = DSM 18146</name>
    <dbReference type="NCBI Taxonomy" id="1300165"/>
    <lineage>
        <taxon>Bacteria</taxon>
        <taxon>Pseudomonadati</taxon>
        <taxon>Pseudomonadota</taxon>
        <taxon>Gammaproteobacteria</taxon>
        <taxon>Enterobacterales</taxon>
        <taxon>Enterobacteriaceae</taxon>
        <taxon>Kosakonia</taxon>
    </lineage>
</organism>
<reference evidence="2 3" key="1">
    <citation type="submission" date="2017-01" db="EMBL/GenBank/DDBJ databases">
        <authorList>
            <person name="Cao J.-M."/>
        </authorList>
    </citation>
    <scope>NUCLEOTIDE SEQUENCE [LARGE SCALE GENOMIC DNA]</scope>
    <source>
        <strain evidence="2 3">888-76</strain>
    </source>
</reference>
<evidence type="ECO:0000313" key="3">
    <source>
        <dbReference type="Proteomes" id="UP000187148"/>
    </source>
</evidence>
<feature type="transmembrane region" description="Helical" evidence="1">
    <location>
        <begin position="91"/>
        <end position="113"/>
    </location>
</feature>
<feature type="transmembrane region" description="Helical" evidence="1">
    <location>
        <begin position="146"/>
        <end position="166"/>
    </location>
</feature>
<keyword evidence="1" id="KW-0472">Membrane</keyword>
<gene>
    <name evidence="2" type="ORF">BWI95_08695</name>
</gene>
<sequence length="195" mass="21363">MSLLSWLTGSVFYDLWQHGREIEPLIARKDERVLSRSTPELERHFDETAVEQPRQNGFPVAFVMLLLLVAFALNLLSLLRLLPGLTPPLHALAFFAPALVVLATTISSMFMLARGFSAGLAGFAYLFSGLLLVTVAQLVINLLTGGGAAIPLLIALVALVGCRRLLNGEGFVVFALYCRTARLTRVARTLRLKSR</sequence>
<name>A0A807LGM2_9ENTR</name>
<feature type="transmembrane region" description="Helical" evidence="1">
    <location>
        <begin position="120"/>
        <end position="140"/>
    </location>
</feature>